<gene>
    <name evidence="5" type="ORF">IMG5_020681</name>
</gene>
<dbReference type="GeneID" id="14910398"/>
<dbReference type="PROSITE" id="PS51419">
    <property type="entry name" value="RAB"/>
    <property type="match status" value="1"/>
</dbReference>
<dbReference type="CDD" id="cd00154">
    <property type="entry name" value="Rab"/>
    <property type="match status" value="1"/>
</dbReference>
<protein>
    <submittedName>
        <fullName evidence="5">Ras-related protein Rab-2</fullName>
    </submittedName>
</protein>
<dbReference type="OMA" id="HLFKYIM"/>
<dbReference type="GO" id="GO:0005525">
    <property type="term" value="F:GTP binding"/>
    <property type="evidence" value="ECO:0007669"/>
    <property type="project" value="InterPro"/>
</dbReference>
<dbReference type="Pfam" id="PF00071">
    <property type="entry name" value="Ras"/>
    <property type="match status" value="1"/>
</dbReference>
<sequence length="205" mass="23375">MSYLYLFKYIIIGDSSVGKSAILLQFMENKFKKEHDTTIGVEFGSKIINIKNKNIKLQVWDTAGQESFKSITRSYYRGSICAFLVYDITNRQSFQNVANWLDEINNYSNEKITIILIGNKSDLGNNRQVQFQEGQQFADSFNIQFIETSAKQGENIELVFKKSTELVLNKIEKGEINPSNESNGVKVGPQQIDEKVNQQAESKCC</sequence>
<comment type="similarity">
    <text evidence="2">Belongs to the small GTPase superfamily. Rab family.</text>
</comment>
<dbReference type="InterPro" id="IPR001806">
    <property type="entry name" value="Small_GTPase"/>
</dbReference>
<dbReference type="InterPro" id="IPR005225">
    <property type="entry name" value="Small_GTP-bd"/>
</dbReference>
<dbReference type="PROSITE" id="PS51420">
    <property type="entry name" value="RHO"/>
    <property type="match status" value="1"/>
</dbReference>
<dbReference type="PRINTS" id="PR00449">
    <property type="entry name" value="RASTRNSFRMNG"/>
</dbReference>
<dbReference type="GO" id="GO:0003924">
    <property type="term" value="F:GTPase activity"/>
    <property type="evidence" value="ECO:0007669"/>
    <property type="project" value="InterPro"/>
</dbReference>
<dbReference type="InterPro" id="IPR027417">
    <property type="entry name" value="P-loop_NTPase"/>
</dbReference>
<evidence type="ECO:0000313" key="6">
    <source>
        <dbReference type="Proteomes" id="UP000008983"/>
    </source>
</evidence>
<accession>G0QKQ0</accession>
<dbReference type="STRING" id="857967.G0QKQ0"/>
<dbReference type="SMART" id="SM00175">
    <property type="entry name" value="RAB"/>
    <property type="match status" value="1"/>
</dbReference>
<organism evidence="5 6">
    <name type="scientific">Ichthyophthirius multifiliis</name>
    <name type="common">White spot disease agent</name>
    <name type="synonym">Ich</name>
    <dbReference type="NCBI Taxonomy" id="5932"/>
    <lineage>
        <taxon>Eukaryota</taxon>
        <taxon>Sar</taxon>
        <taxon>Alveolata</taxon>
        <taxon>Ciliophora</taxon>
        <taxon>Intramacronucleata</taxon>
        <taxon>Oligohymenophorea</taxon>
        <taxon>Hymenostomatida</taxon>
        <taxon>Ophryoglenina</taxon>
        <taxon>Ichthyophthirius</taxon>
    </lineage>
</organism>
<name>G0QKQ0_ICHMU</name>
<evidence type="ECO:0000256" key="3">
    <source>
        <dbReference type="ARBA" id="ARBA00022741"/>
    </source>
</evidence>
<dbReference type="FunFam" id="3.40.50.300:FF:000586">
    <property type="entry name" value="Rab family GTPase"/>
    <property type="match status" value="1"/>
</dbReference>
<evidence type="ECO:0000256" key="1">
    <source>
        <dbReference type="ARBA" id="ARBA00004308"/>
    </source>
</evidence>
<dbReference type="PANTHER" id="PTHR47979">
    <property type="entry name" value="DRAB11-RELATED"/>
    <property type="match status" value="1"/>
</dbReference>
<evidence type="ECO:0000256" key="2">
    <source>
        <dbReference type="ARBA" id="ARBA00006270"/>
    </source>
</evidence>
<dbReference type="RefSeq" id="XP_004039508.1">
    <property type="nucleotide sequence ID" value="XM_004039460.1"/>
</dbReference>
<dbReference type="InParanoid" id="G0QKQ0"/>
<evidence type="ECO:0000256" key="4">
    <source>
        <dbReference type="ARBA" id="ARBA00023136"/>
    </source>
</evidence>
<dbReference type="OrthoDB" id="9989112at2759"/>
<dbReference type="AlphaFoldDB" id="G0QKQ0"/>
<dbReference type="InterPro" id="IPR050209">
    <property type="entry name" value="Rab_GTPases_membrane_traffic"/>
</dbReference>
<dbReference type="eggNOG" id="KOG0098">
    <property type="taxonomic scope" value="Eukaryota"/>
</dbReference>
<keyword evidence="4" id="KW-0472">Membrane</keyword>
<dbReference type="SMART" id="SM00174">
    <property type="entry name" value="RHO"/>
    <property type="match status" value="1"/>
</dbReference>
<dbReference type="PROSITE" id="PS51421">
    <property type="entry name" value="RAS"/>
    <property type="match status" value="1"/>
</dbReference>
<keyword evidence="6" id="KW-1185">Reference proteome</keyword>
<keyword evidence="3" id="KW-0547">Nucleotide-binding</keyword>
<reference evidence="5 6" key="1">
    <citation type="submission" date="2011-07" db="EMBL/GenBank/DDBJ databases">
        <authorList>
            <person name="Coyne R."/>
            <person name="Brami D."/>
            <person name="Johnson J."/>
            <person name="Hostetler J."/>
            <person name="Hannick L."/>
            <person name="Clark T."/>
            <person name="Cassidy-Hanley D."/>
            <person name="Inman J."/>
        </authorList>
    </citation>
    <scope>NUCLEOTIDE SEQUENCE [LARGE SCALE GENOMIC DNA]</scope>
    <source>
        <strain evidence="5 6">G5</strain>
    </source>
</reference>
<dbReference type="Proteomes" id="UP000008983">
    <property type="component" value="Unassembled WGS sequence"/>
</dbReference>
<dbReference type="EMBL" id="GL983181">
    <property type="protein sequence ID" value="EGR34204.1"/>
    <property type="molecule type" value="Genomic_DNA"/>
</dbReference>
<dbReference type="NCBIfam" id="TIGR00231">
    <property type="entry name" value="small_GTP"/>
    <property type="match status" value="1"/>
</dbReference>
<evidence type="ECO:0000313" key="5">
    <source>
        <dbReference type="EMBL" id="EGR34204.1"/>
    </source>
</evidence>
<dbReference type="SMART" id="SM00173">
    <property type="entry name" value="RAS"/>
    <property type="match status" value="1"/>
</dbReference>
<dbReference type="SMART" id="SM00176">
    <property type="entry name" value="RAN"/>
    <property type="match status" value="1"/>
</dbReference>
<proteinExistence type="inferred from homology"/>
<comment type="subcellular location">
    <subcellularLocation>
        <location evidence="1">Endomembrane system</location>
    </subcellularLocation>
</comment>
<dbReference type="GO" id="GO:0012505">
    <property type="term" value="C:endomembrane system"/>
    <property type="evidence" value="ECO:0007669"/>
    <property type="project" value="UniProtKB-SubCell"/>
</dbReference>
<dbReference type="SUPFAM" id="SSF52540">
    <property type="entry name" value="P-loop containing nucleoside triphosphate hydrolases"/>
    <property type="match status" value="1"/>
</dbReference>
<dbReference type="Gene3D" id="3.40.50.300">
    <property type="entry name" value="P-loop containing nucleotide triphosphate hydrolases"/>
    <property type="match status" value="1"/>
</dbReference>